<dbReference type="Gene3D" id="1.20.1280.50">
    <property type="match status" value="1"/>
</dbReference>
<feature type="region of interest" description="Disordered" evidence="1">
    <location>
        <begin position="411"/>
        <end position="448"/>
    </location>
</feature>
<dbReference type="STRING" id="1220926.S2J8Z5"/>
<organism evidence="3 4">
    <name type="scientific">Mucor circinelloides f. circinelloides (strain 1006PhL)</name>
    <name type="common">Mucormycosis agent</name>
    <name type="synonym">Calyptromyces circinelloides</name>
    <dbReference type="NCBI Taxonomy" id="1220926"/>
    <lineage>
        <taxon>Eukaryota</taxon>
        <taxon>Fungi</taxon>
        <taxon>Fungi incertae sedis</taxon>
        <taxon>Mucoromycota</taxon>
        <taxon>Mucoromycotina</taxon>
        <taxon>Mucoromycetes</taxon>
        <taxon>Mucorales</taxon>
        <taxon>Mucorineae</taxon>
        <taxon>Mucoraceae</taxon>
        <taxon>Mucor</taxon>
    </lineage>
</organism>
<dbReference type="InterPro" id="IPR036047">
    <property type="entry name" value="F-box-like_dom_sf"/>
</dbReference>
<evidence type="ECO:0000313" key="3">
    <source>
        <dbReference type="EMBL" id="EPB86611.1"/>
    </source>
</evidence>
<dbReference type="eggNOG" id="ENOG502T1MT">
    <property type="taxonomic scope" value="Eukaryota"/>
</dbReference>
<dbReference type="InterPro" id="IPR015943">
    <property type="entry name" value="WD40/YVTN_repeat-like_dom_sf"/>
</dbReference>
<dbReference type="SMART" id="SM00256">
    <property type="entry name" value="FBOX"/>
    <property type="match status" value="1"/>
</dbReference>
<dbReference type="Gene3D" id="2.130.10.10">
    <property type="entry name" value="YVTN repeat-like/Quinoprotein amine dehydrogenase"/>
    <property type="match status" value="1"/>
</dbReference>
<gene>
    <name evidence="3" type="ORF">HMPREF1544_06587</name>
</gene>
<dbReference type="Pfam" id="PF12937">
    <property type="entry name" value="F-box-like"/>
    <property type="match status" value="1"/>
</dbReference>
<evidence type="ECO:0000313" key="4">
    <source>
        <dbReference type="Proteomes" id="UP000014254"/>
    </source>
</evidence>
<dbReference type="EMBL" id="KE123985">
    <property type="protein sequence ID" value="EPB86611.1"/>
    <property type="molecule type" value="Genomic_DNA"/>
</dbReference>
<accession>S2J8Z5</accession>
<feature type="domain" description="F-box" evidence="2">
    <location>
        <begin position="51"/>
        <end position="97"/>
    </location>
</feature>
<name>S2J8Z5_MUCC1</name>
<keyword evidence="4" id="KW-1185">Reference proteome</keyword>
<dbReference type="SUPFAM" id="SSF81383">
    <property type="entry name" value="F-box domain"/>
    <property type="match status" value="1"/>
</dbReference>
<sequence>MTRRKSVQQLVKPLRKLSLLPSVSNHSFQPDLEFVPEQIDLSSPPHEHEQTDIISMFPREVILKIFSLLSFQDLITVQLTCRLWKRLTLDTSIWRSRLSQLNSRFVDIYAHQPAKSIEASSLPLKTRYCQAITFANWRMGTVQNATKLDDNDGHRLLSVKLRDGLLITLAEDNTVRLYQYASEAGFTLKSTWPFGDPTQQPSSMVECIDILPDINILVVAQRGSKCLFYDITKGPKHDPIQVLKGGSHPWFVPDSISVNQDYFAVSGRKPSAVFVWNWRKGVRLSNRAFDNQPHNVFLSGDNLITVSVDGLLHIFDIFDNTGEATSTHYLNPCSIPCIEYDNALSIILAPHASRRIHHYRWHEAAPSCLPSSDSEQSDDAPIPQPSASVPVIPRRRRLSTTFSNLLGLKSSTSTHHIPTSSSSTTLLHQPAANSNQPRPSRSSSTLLKKSSREFYKSVRIRRHSSYNDYGYACQMKTDQYIKQHINSLTHKITPPPLPKFDERPRLVHSIRTTPLGNAAKEIVNVAKHGDRVATVNRHGDISLYALNGTTAARVTYSLHEIQDWMEQPDDINRDDDDLSDGYDFVRSRLAMGPMGLVYGSKNGSLWWLDFGCRATVPT</sequence>
<dbReference type="OMA" id="DYGYACQ"/>
<dbReference type="AlphaFoldDB" id="S2J8Z5"/>
<dbReference type="PROSITE" id="PS50181">
    <property type="entry name" value="FBOX"/>
    <property type="match status" value="1"/>
</dbReference>
<reference evidence="4" key="1">
    <citation type="submission" date="2013-05" db="EMBL/GenBank/DDBJ databases">
        <title>The Genome sequence of Mucor circinelloides f. circinelloides 1006PhL.</title>
        <authorList>
            <consortium name="The Broad Institute Genomics Platform"/>
            <person name="Cuomo C."/>
            <person name="Earl A."/>
            <person name="Findley K."/>
            <person name="Lee S.C."/>
            <person name="Walker B."/>
            <person name="Young S."/>
            <person name="Zeng Q."/>
            <person name="Gargeya S."/>
            <person name="Fitzgerald M."/>
            <person name="Haas B."/>
            <person name="Abouelleil A."/>
            <person name="Allen A.W."/>
            <person name="Alvarado L."/>
            <person name="Arachchi H.M."/>
            <person name="Berlin A.M."/>
            <person name="Chapman S.B."/>
            <person name="Gainer-Dewar J."/>
            <person name="Goldberg J."/>
            <person name="Griggs A."/>
            <person name="Gujja S."/>
            <person name="Hansen M."/>
            <person name="Howarth C."/>
            <person name="Imamovic A."/>
            <person name="Ireland A."/>
            <person name="Larimer J."/>
            <person name="McCowan C."/>
            <person name="Murphy C."/>
            <person name="Pearson M."/>
            <person name="Poon T.W."/>
            <person name="Priest M."/>
            <person name="Roberts A."/>
            <person name="Saif S."/>
            <person name="Shea T."/>
            <person name="Sisk P."/>
            <person name="Sykes S."/>
            <person name="Wortman J."/>
            <person name="Nusbaum C."/>
            <person name="Birren B."/>
        </authorList>
    </citation>
    <scope>NUCLEOTIDE SEQUENCE [LARGE SCALE GENOMIC DNA]</scope>
    <source>
        <strain evidence="4">1006PhL</strain>
    </source>
</reference>
<feature type="compositionally biased region" description="Low complexity" evidence="1">
    <location>
        <begin position="411"/>
        <end position="425"/>
    </location>
</feature>
<evidence type="ECO:0000256" key="1">
    <source>
        <dbReference type="SAM" id="MobiDB-lite"/>
    </source>
</evidence>
<evidence type="ECO:0000259" key="2">
    <source>
        <dbReference type="PROSITE" id="PS50181"/>
    </source>
</evidence>
<dbReference type="Proteomes" id="UP000014254">
    <property type="component" value="Unassembled WGS sequence"/>
</dbReference>
<protein>
    <recommendedName>
        <fullName evidence="2">F-box domain-containing protein</fullName>
    </recommendedName>
</protein>
<dbReference type="VEuPathDB" id="FungiDB:HMPREF1544_06587"/>
<feature type="compositionally biased region" description="Low complexity" evidence="1">
    <location>
        <begin position="433"/>
        <end position="448"/>
    </location>
</feature>
<feature type="region of interest" description="Disordered" evidence="1">
    <location>
        <begin position="370"/>
        <end position="393"/>
    </location>
</feature>
<dbReference type="InterPro" id="IPR036322">
    <property type="entry name" value="WD40_repeat_dom_sf"/>
</dbReference>
<dbReference type="InParanoid" id="S2J8Z5"/>
<dbReference type="OrthoDB" id="3219396at2759"/>
<dbReference type="SUPFAM" id="SSF50978">
    <property type="entry name" value="WD40 repeat-like"/>
    <property type="match status" value="1"/>
</dbReference>
<proteinExistence type="predicted"/>
<dbReference type="InterPro" id="IPR001810">
    <property type="entry name" value="F-box_dom"/>
</dbReference>